<name>I5BY35_9BACT</name>
<sequence length="126" mass="14771">MKRVFIKDKLYIIDQVDQERELENDAQSSVEEVQEAYHFSMKSPSVDEVKKALSLNRQVFLLLLGINEDGPIYMSEVFLNTHGFRWDLLTGSSEEEDSVVFHCFEYRYSLATEGIVKIWRVTEEEI</sequence>
<dbReference type="RefSeq" id="WP_009056546.1">
    <property type="nucleotide sequence ID" value="NZ_AJYA01000042.1"/>
</dbReference>
<evidence type="ECO:0000313" key="1">
    <source>
        <dbReference type="EMBL" id="EIM74487.1"/>
    </source>
</evidence>
<evidence type="ECO:0000313" key="2">
    <source>
        <dbReference type="Proteomes" id="UP000005551"/>
    </source>
</evidence>
<reference evidence="1 2" key="1">
    <citation type="submission" date="2012-05" db="EMBL/GenBank/DDBJ databases">
        <title>Genome sequence of Nitritalea halalkaliphila LW7.</title>
        <authorList>
            <person name="Jangir P.K."/>
            <person name="Singh A."/>
            <person name="Shivaji S."/>
            <person name="Sharma R."/>
        </authorList>
    </citation>
    <scope>NUCLEOTIDE SEQUENCE [LARGE SCALE GENOMIC DNA]</scope>
    <source>
        <strain evidence="1 2">LW7</strain>
    </source>
</reference>
<protein>
    <submittedName>
        <fullName evidence="1">Uncharacterized protein</fullName>
    </submittedName>
</protein>
<comment type="caution">
    <text evidence="1">The sequence shown here is derived from an EMBL/GenBank/DDBJ whole genome shotgun (WGS) entry which is preliminary data.</text>
</comment>
<dbReference type="OrthoDB" id="1367260at2"/>
<accession>I5BY35</accession>
<gene>
    <name evidence="1" type="ORF">A3SI_15855</name>
</gene>
<dbReference type="Proteomes" id="UP000005551">
    <property type="component" value="Unassembled WGS sequence"/>
</dbReference>
<dbReference type="EMBL" id="AJYA01000042">
    <property type="protein sequence ID" value="EIM74487.1"/>
    <property type="molecule type" value="Genomic_DNA"/>
</dbReference>
<organism evidence="1 2">
    <name type="scientific">Nitritalea halalkaliphila LW7</name>
    <dbReference type="NCBI Taxonomy" id="1189621"/>
    <lineage>
        <taxon>Bacteria</taxon>
        <taxon>Pseudomonadati</taxon>
        <taxon>Bacteroidota</taxon>
        <taxon>Cytophagia</taxon>
        <taxon>Cytophagales</taxon>
        <taxon>Cyclobacteriaceae</taxon>
        <taxon>Nitritalea</taxon>
    </lineage>
</organism>
<dbReference type="AlphaFoldDB" id="I5BY35"/>
<keyword evidence="2" id="KW-1185">Reference proteome</keyword>
<dbReference type="STRING" id="1189621.A3SI_15855"/>
<proteinExistence type="predicted"/>